<keyword evidence="1" id="KW-1133">Transmembrane helix</keyword>
<name>A0A7X9RKA8_9FIRM</name>
<dbReference type="RefSeq" id="WP_168966253.1">
    <property type="nucleotide sequence ID" value="NZ_JABAFR010000026.1"/>
</dbReference>
<comment type="caution">
    <text evidence="2">The sequence shown here is derived from an EMBL/GenBank/DDBJ whole genome shotgun (WGS) entry which is preliminary data.</text>
</comment>
<evidence type="ECO:0000313" key="2">
    <source>
        <dbReference type="EMBL" id="NME45129.1"/>
    </source>
</evidence>
<sequence length="180" mass="20610">MYIVSILSIIIPSAVTVLGFFISYKQNKKYIETEVLKNKKIQMSSKGLEVIDKAVVLVDFKKVSQLNDIELSDLVNSILIYGTNDAVKILSDFMQFNYKYSQSEKISVAEKSYKLLAYVALLIAQIKYDNSGEIINPLDILKIRLNDFHKNKNLVNQITANIKKIVEELDLKKEFIKVIK</sequence>
<protein>
    <submittedName>
        <fullName evidence="2">Uncharacterized protein</fullName>
    </submittedName>
</protein>
<keyword evidence="1" id="KW-0812">Transmembrane</keyword>
<dbReference type="Proteomes" id="UP000540014">
    <property type="component" value="Unassembled WGS sequence"/>
</dbReference>
<dbReference type="AlphaFoldDB" id="A0A7X9RKA8"/>
<accession>A0A7X9RKA8</accession>
<gene>
    <name evidence="2" type="ORF">HF861_09585</name>
</gene>
<proteinExistence type="predicted"/>
<dbReference type="EMBL" id="JABAFR010000026">
    <property type="protein sequence ID" value="NME45129.1"/>
    <property type="molecule type" value="Genomic_DNA"/>
</dbReference>
<organism evidence="2 3">
    <name type="scientific">Faecalicoccus pleomorphus</name>
    <dbReference type="NCBI Taxonomy" id="1323"/>
    <lineage>
        <taxon>Bacteria</taxon>
        <taxon>Bacillati</taxon>
        <taxon>Bacillota</taxon>
        <taxon>Erysipelotrichia</taxon>
        <taxon>Erysipelotrichales</taxon>
        <taxon>Erysipelotrichaceae</taxon>
        <taxon>Faecalicoccus</taxon>
    </lineage>
</organism>
<evidence type="ECO:0000256" key="1">
    <source>
        <dbReference type="SAM" id="Phobius"/>
    </source>
</evidence>
<feature type="transmembrane region" description="Helical" evidence="1">
    <location>
        <begin position="6"/>
        <end position="24"/>
    </location>
</feature>
<keyword evidence="1" id="KW-0472">Membrane</keyword>
<reference evidence="2 3" key="1">
    <citation type="submission" date="2020-04" db="EMBL/GenBank/DDBJ databases">
        <authorList>
            <person name="Hitch T.C.A."/>
            <person name="Wylensek D."/>
            <person name="Clavel T."/>
        </authorList>
    </citation>
    <scope>NUCLEOTIDE SEQUENCE [LARGE SCALE GENOMIC DNA]</scope>
    <source>
        <strain evidence="2 3">BSM-383-APC-22F</strain>
    </source>
</reference>
<evidence type="ECO:0000313" key="3">
    <source>
        <dbReference type="Proteomes" id="UP000540014"/>
    </source>
</evidence>